<comment type="caution">
    <text evidence="2">The sequence shown here is derived from an EMBL/GenBank/DDBJ whole genome shotgun (WGS) entry which is preliminary data.</text>
</comment>
<dbReference type="PANTHER" id="PTHR36110">
    <property type="entry name" value="RING-CLEAVING DIOXYGENASE MHQE-RELATED"/>
    <property type="match status" value="1"/>
</dbReference>
<evidence type="ECO:0000313" key="2">
    <source>
        <dbReference type="EMBL" id="MBB5045146.1"/>
    </source>
</evidence>
<dbReference type="PROSITE" id="PS51819">
    <property type="entry name" value="VOC"/>
    <property type="match status" value="2"/>
</dbReference>
<keyword evidence="3" id="KW-1185">Reference proteome</keyword>
<proteinExistence type="predicted"/>
<feature type="domain" description="VOC" evidence="1">
    <location>
        <begin position="151"/>
        <end position="267"/>
    </location>
</feature>
<dbReference type="RefSeq" id="WP_184147080.1">
    <property type="nucleotide sequence ID" value="NZ_JACHIK010000028.1"/>
</dbReference>
<protein>
    <submittedName>
        <fullName evidence="2">Phospholipase/carboxylesterase</fullName>
    </submittedName>
</protein>
<sequence length="519" mass="55126">MTSGIHHITAITRKIQANVDFYAGFLGLKLVKRTAGYEDADQLHLFYGDAAASPGSLVTFLAWEDGSPGRVGLGQPSEIAFAIRPEAIGFWLTRALTHNIALTGPAQEFGEPVLRLKDPDGIIVKLVGEAGVDGPAPHVTKEIAAADAIQRLRGATILSEKPAATAAFIAGHFGFRTVAEANGILRLASGAGDVIDIRNASGFWTAAPGTGTIDHVALRAPDRPAVEAAAARLAGEGAGDTNMHDRTYFYSLYVREPGGSLVEYATDGPGMTVDEPPETLGTTLFVPKHFRADPDDVRARLPQFSLPGEERMSERDLPFIHRVHRPEMPDGTAVVLLHGTGGNETSLLPFGARLAPNAVLLSSRGRSSDEGYPRFFRRLTAVTFDQKDIVGEAAAFAAFMEGANAAYGLDPEKTLFVGYSNGANMIGAVMLLHPGIVRNAVLLRGMNVLESMPAAGTPEKANVLMLTGEADPYGRFAGDLERLLAARGASVEHRLLPAGHDIGPADLELAKAYKERVIG</sequence>
<reference evidence="2 3" key="1">
    <citation type="submission" date="2020-08" db="EMBL/GenBank/DDBJ databases">
        <title>Genomic Encyclopedia of Type Strains, Phase IV (KMG-IV): sequencing the most valuable type-strain genomes for metagenomic binning, comparative biology and taxonomic classification.</title>
        <authorList>
            <person name="Goeker M."/>
        </authorList>
    </citation>
    <scope>NUCLEOTIDE SEQUENCE [LARGE SCALE GENOMIC DNA]</scope>
    <source>
        <strain evidence="2 3">DSM 21319</strain>
    </source>
</reference>
<dbReference type="EMBL" id="JACHIK010000028">
    <property type="protein sequence ID" value="MBB5045146.1"/>
    <property type="molecule type" value="Genomic_DNA"/>
</dbReference>
<dbReference type="AlphaFoldDB" id="A0A7W7YZD5"/>
<evidence type="ECO:0000259" key="1">
    <source>
        <dbReference type="PROSITE" id="PS51819"/>
    </source>
</evidence>
<name>A0A7W7YZD5_9HYPH</name>
<dbReference type="PANTHER" id="PTHR36110:SF2">
    <property type="entry name" value="RING-CLEAVING DIOXYGENASE MHQE-RELATED"/>
    <property type="match status" value="1"/>
</dbReference>
<dbReference type="SUPFAM" id="SSF54593">
    <property type="entry name" value="Glyoxalase/Bleomycin resistance protein/Dihydroxybiphenyl dioxygenase"/>
    <property type="match status" value="1"/>
</dbReference>
<evidence type="ECO:0000313" key="3">
    <source>
        <dbReference type="Proteomes" id="UP000535406"/>
    </source>
</evidence>
<gene>
    <name evidence="2" type="ORF">HNQ66_004574</name>
</gene>
<dbReference type="Gene3D" id="3.10.180.10">
    <property type="entry name" value="2,3-Dihydroxybiphenyl 1,2-Dioxygenase, domain 1"/>
    <property type="match status" value="2"/>
</dbReference>
<dbReference type="InterPro" id="IPR052537">
    <property type="entry name" value="Extradiol_RC_dioxygenase"/>
</dbReference>
<dbReference type="SUPFAM" id="SSF53474">
    <property type="entry name" value="alpha/beta-Hydrolases"/>
    <property type="match status" value="1"/>
</dbReference>
<dbReference type="InterPro" id="IPR029068">
    <property type="entry name" value="Glyas_Bleomycin-R_OHBP_Dase"/>
</dbReference>
<feature type="domain" description="VOC" evidence="1">
    <location>
        <begin position="4"/>
        <end position="129"/>
    </location>
</feature>
<accession>A0A7W7YZD5</accession>
<dbReference type="Pfam" id="PF00903">
    <property type="entry name" value="Glyoxalase"/>
    <property type="match status" value="2"/>
</dbReference>
<dbReference type="Proteomes" id="UP000535406">
    <property type="component" value="Unassembled WGS sequence"/>
</dbReference>
<dbReference type="InterPro" id="IPR037523">
    <property type="entry name" value="VOC_core"/>
</dbReference>
<dbReference type="InterPro" id="IPR029058">
    <property type="entry name" value="AB_hydrolase_fold"/>
</dbReference>
<organism evidence="2 3">
    <name type="scientific">Shinella fusca</name>
    <dbReference type="NCBI Taxonomy" id="544480"/>
    <lineage>
        <taxon>Bacteria</taxon>
        <taxon>Pseudomonadati</taxon>
        <taxon>Pseudomonadota</taxon>
        <taxon>Alphaproteobacteria</taxon>
        <taxon>Hyphomicrobiales</taxon>
        <taxon>Rhizobiaceae</taxon>
        <taxon>Shinella</taxon>
    </lineage>
</organism>
<dbReference type="InterPro" id="IPR004360">
    <property type="entry name" value="Glyas_Fos-R_dOase_dom"/>
</dbReference>
<dbReference type="Gene3D" id="3.40.50.1820">
    <property type="entry name" value="alpha/beta hydrolase"/>
    <property type="match status" value="1"/>
</dbReference>